<keyword evidence="1" id="KW-1133">Transmembrane helix</keyword>
<keyword evidence="1" id="KW-0812">Transmembrane</keyword>
<proteinExistence type="predicted"/>
<organism evidence="2 3">
    <name type="scientific">Stylonychia lemnae</name>
    <name type="common">Ciliate</name>
    <dbReference type="NCBI Taxonomy" id="5949"/>
    <lineage>
        <taxon>Eukaryota</taxon>
        <taxon>Sar</taxon>
        <taxon>Alveolata</taxon>
        <taxon>Ciliophora</taxon>
        <taxon>Intramacronucleata</taxon>
        <taxon>Spirotrichea</taxon>
        <taxon>Stichotrichia</taxon>
        <taxon>Sporadotrichida</taxon>
        <taxon>Oxytrichidae</taxon>
        <taxon>Stylonychinae</taxon>
        <taxon>Stylonychia</taxon>
    </lineage>
</organism>
<evidence type="ECO:0008006" key="4">
    <source>
        <dbReference type="Google" id="ProtNLM"/>
    </source>
</evidence>
<protein>
    <recommendedName>
        <fullName evidence="4">Transmembrane protein</fullName>
    </recommendedName>
</protein>
<feature type="transmembrane region" description="Helical" evidence="1">
    <location>
        <begin position="39"/>
        <end position="56"/>
    </location>
</feature>
<dbReference type="Proteomes" id="UP000039865">
    <property type="component" value="Unassembled WGS sequence"/>
</dbReference>
<evidence type="ECO:0000313" key="2">
    <source>
        <dbReference type="EMBL" id="CDW91653.1"/>
    </source>
</evidence>
<reference evidence="2 3" key="1">
    <citation type="submission" date="2014-06" db="EMBL/GenBank/DDBJ databases">
        <authorList>
            <person name="Swart Estienne"/>
        </authorList>
    </citation>
    <scope>NUCLEOTIDE SEQUENCE [LARGE SCALE GENOMIC DNA]</scope>
    <source>
        <strain evidence="2 3">130c</strain>
    </source>
</reference>
<keyword evidence="3" id="KW-1185">Reference proteome</keyword>
<dbReference type="InParanoid" id="A0A078BDI7"/>
<dbReference type="EMBL" id="CCKQ01019630">
    <property type="protein sequence ID" value="CDW91653.1"/>
    <property type="molecule type" value="Genomic_DNA"/>
</dbReference>
<gene>
    <name evidence="2" type="primary">Contig12292.g13129</name>
    <name evidence="2" type="ORF">STYLEM_20811</name>
</gene>
<evidence type="ECO:0000256" key="1">
    <source>
        <dbReference type="SAM" id="Phobius"/>
    </source>
</evidence>
<sequence>MNNNQYYILKYNLKYALNNPQTSEQDKKTIIVTEQISNGIVYSYYIYAVASTFLAIRRFKQKYTGDSHLFQMQNTKFIFWHSFKLFVLYELAEYAQMQYMVQQTQHLVKKSHPLKDNLLEKINEF</sequence>
<dbReference type="AlphaFoldDB" id="A0A078BDI7"/>
<accession>A0A078BDI7</accession>
<keyword evidence="1" id="KW-0472">Membrane</keyword>
<name>A0A078BDI7_STYLE</name>
<evidence type="ECO:0000313" key="3">
    <source>
        <dbReference type="Proteomes" id="UP000039865"/>
    </source>
</evidence>